<dbReference type="EMBL" id="JAHCVK010000007">
    <property type="protein sequence ID" value="MBT0654092.1"/>
    <property type="molecule type" value="Genomic_DNA"/>
</dbReference>
<evidence type="ECO:0000313" key="1">
    <source>
        <dbReference type="EMBL" id="MBT0654092.1"/>
    </source>
</evidence>
<sequence>MKTRLCLKPGQRGTKRLTDKYGDALVCVRFRYDAATRQRLKTVELIVERTEWQPPPQKFTADSLVAVKIEGYETDLRKQVKEAGGKWKPDQKLWYVRYGNITGTALEKHIHIDAMDK</sequence>
<name>A0ABS5SHF2_9BACT</name>
<accession>A0ABS5SHF2</accession>
<evidence type="ECO:0000313" key="2">
    <source>
        <dbReference type="Proteomes" id="UP000756860"/>
    </source>
</evidence>
<reference evidence="1 2" key="1">
    <citation type="submission" date="2021-05" db="EMBL/GenBank/DDBJ databases">
        <title>The draft genome of Geobacter luticola JCM 17780.</title>
        <authorList>
            <person name="Xu Z."/>
            <person name="Masuda Y."/>
            <person name="Itoh H."/>
            <person name="Senoo K."/>
        </authorList>
    </citation>
    <scope>NUCLEOTIDE SEQUENCE [LARGE SCALE GENOMIC DNA]</scope>
    <source>
        <strain evidence="1 2">JCM 17780</strain>
    </source>
</reference>
<keyword evidence="2" id="KW-1185">Reference proteome</keyword>
<comment type="caution">
    <text evidence="1">The sequence shown here is derived from an EMBL/GenBank/DDBJ whole genome shotgun (WGS) entry which is preliminary data.</text>
</comment>
<proteinExistence type="predicted"/>
<gene>
    <name evidence="1" type="ORF">KI810_13580</name>
</gene>
<organism evidence="1 2">
    <name type="scientific">Geomobilimonas luticola</name>
    <dbReference type="NCBI Taxonomy" id="1114878"/>
    <lineage>
        <taxon>Bacteria</taxon>
        <taxon>Pseudomonadati</taxon>
        <taxon>Thermodesulfobacteriota</taxon>
        <taxon>Desulfuromonadia</taxon>
        <taxon>Geobacterales</taxon>
        <taxon>Geobacteraceae</taxon>
        <taxon>Geomobilimonas</taxon>
    </lineage>
</organism>
<dbReference type="RefSeq" id="WP_214176102.1">
    <property type="nucleotide sequence ID" value="NZ_JAHCVK010000007.1"/>
</dbReference>
<dbReference type="Proteomes" id="UP000756860">
    <property type="component" value="Unassembled WGS sequence"/>
</dbReference>
<protein>
    <submittedName>
        <fullName evidence="1">Uncharacterized protein</fullName>
    </submittedName>
</protein>